<evidence type="ECO:0000313" key="2">
    <source>
        <dbReference type="Proteomes" id="UP001057402"/>
    </source>
</evidence>
<comment type="caution">
    <text evidence="1">The sequence shown here is derived from an EMBL/GenBank/DDBJ whole genome shotgun (WGS) entry which is preliminary data.</text>
</comment>
<gene>
    <name evidence="1" type="ORF">MLD38_037948</name>
</gene>
<protein>
    <submittedName>
        <fullName evidence="1">Uncharacterized protein</fullName>
    </submittedName>
</protein>
<reference evidence="2" key="1">
    <citation type="journal article" date="2023" name="Front. Plant Sci.">
        <title>Chromosomal-level genome assembly of Melastoma candidum provides insights into trichome evolution.</title>
        <authorList>
            <person name="Zhong Y."/>
            <person name="Wu W."/>
            <person name="Sun C."/>
            <person name="Zou P."/>
            <person name="Liu Y."/>
            <person name="Dai S."/>
            <person name="Zhou R."/>
        </authorList>
    </citation>
    <scope>NUCLEOTIDE SEQUENCE [LARGE SCALE GENOMIC DNA]</scope>
</reference>
<sequence>MDDDEPREPSLDHPPPDYFPNSFWPPPPLPTPIPHPPLHPDHIPANYFEEEDDNDGGCMLGDFPWNLPSEDDREYQFGDLDRIGVGCSASAPASMLSSFPSTSVSVGATEEGLMVEQPDEKKSNVNPPSLDMANKVPRKGQKRIRQQRIAFMMKSEVDNLEDGYRWRKYGQKAVKNSPFPRSYYRCTNTRCTVKKRVERSPNDPAVVITTYEGQHCHHSAGFPCGGILISLDATATTGAGSSSASSHLFSHPTAISPSSQFHISPPGRPTNLQRLKSRRPPATAEERPSSNGPADGGLLGDIMVPPDALNR</sequence>
<evidence type="ECO:0000313" key="1">
    <source>
        <dbReference type="EMBL" id="KAI4302165.1"/>
    </source>
</evidence>
<keyword evidence="2" id="KW-1185">Reference proteome</keyword>
<name>A0ACB9KY84_9MYRT</name>
<dbReference type="Proteomes" id="UP001057402">
    <property type="component" value="Chromosome 12"/>
</dbReference>
<accession>A0ACB9KY84</accession>
<organism evidence="1 2">
    <name type="scientific">Melastoma candidum</name>
    <dbReference type="NCBI Taxonomy" id="119954"/>
    <lineage>
        <taxon>Eukaryota</taxon>
        <taxon>Viridiplantae</taxon>
        <taxon>Streptophyta</taxon>
        <taxon>Embryophyta</taxon>
        <taxon>Tracheophyta</taxon>
        <taxon>Spermatophyta</taxon>
        <taxon>Magnoliopsida</taxon>
        <taxon>eudicotyledons</taxon>
        <taxon>Gunneridae</taxon>
        <taxon>Pentapetalae</taxon>
        <taxon>rosids</taxon>
        <taxon>malvids</taxon>
        <taxon>Myrtales</taxon>
        <taxon>Melastomataceae</taxon>
        <taxon>Melastomatoideae</taxon>
        <taxon>Melastomateae</taxon>
        <taxon>Melastoma</taxon>
    </lineage>
</organism>
<proteinExistence type="predicted"/>
<dbReference type="EMBL" id="CM042891">
    <property type="protein sequence ID" value="KAI4302165.1"/>
    <property type="molecule type" value="Genomic_DNA"/>
</dbReference>